<keyword evidence="1" id="KW-0560">Oxidoreductase</keyword>
<dbReference type="InterPro" id="IPR025337">
    <property type="entry name" value="Questin_oxidase-like"/>
</dbReference>
<comment type="caution">
    <text evidence="2">The sequence shown here is derived from an EMBL/GenBank/DDBJ whole genome shotgun (WGS) entry which is preliminary data.</text>
</comment>
<dbReference type="EMBL" id="MNBE01000275">
    <property type="protein sequence ID" value="OKP11628.1"/>
    <property type="molecule type" value="Genomic_DNA"/>
</dbReference>
<dbReference type="Pfam" id="PF14027">
    <property type="entry name" value="Questin_oxidase"/>
    <property type="match status" value="1"/>
</dbReference>
<reference evidence="2 3" key="1">
    <citation type="submission" date="2016-10" db="EMBL/GenBank/DDBJ databases">
        <title>Genome sequence of the ascomycete fungus Penicillium subrubescens.</title>
        <authorList>
            <person name="De Vries R.P."/>
            <person name="Peng M."/>
            <person name="Dilokpimol A."/>
            <person name="Hilden K."/>
            <person name="Makela M.R."/>
            <person name="Grigoriev I."/>
            <person name="Riley R."/>
            <person name="Granchi Z."/>
        </authorList>
    </citation>
    <scope>NUCLEOTIDE SEQUENCE [LARGE SCALE GENOMIC DNA]</scope>
    <source>
        <strain evidence="2 3">CBS 132785</strain>
    </source>
</reference>
<evidence type="ECO:0000313" key="2">
    <source>
        <dbReference type="EMBL" id="OKP11628.1"/>
    </source>
</evidence>
<name>A0A1Q5UGK9_9EURO</name>
<accession>A0A1Q5UGK9</accession>
<evidence type="ECO:0000256" key="1">
    <source>
        <dbReference type="ARBA" id="ARBA00023002"/>
    </source>
</evidence>
<organism evidence="2 3">
    <name type="scientific">Penicillium subrubescens</name>
    <dbReference type="NCBI Taxonomy" id="1316194"/>
    <lineage>
        <taxon>Eukaryota</taxon>
        <taxon>Fungi</taxon>
        <taxon>Dikarya</taxon>
        <taxon>Ascomycota</taxon>
        <taxon>Pezizomycotina</taxon>
        <taxon>Eurotiomycetes</taxon>
        <taxon>Eurotiomycetidae</taxon>
        <taxon>Eurotiales</taxon>
        <taxon>Aspergillaceae</taxon>
        <taxon>Penicillium</taxon>
    </lineage>
</organism>
<keyword evidence="3" id="KW-1185">Reference proteome</keyword>
<proteinExistence type="predicted"/>
<dbReference type="AlphaFoldDB" id="A0A1Q5UGK9"/>
<dbReference type="STRING" id="1316194.A0A1Q5UGK9"/>
<dbReference type="Proteomes" id="UP000186955">
    <property type="component" value="Unassembled WGS sequence"/>
</dbReference>
<sequence>MMCNHKEIDVPPTVPATGTFRVQALAPDTAAKASEILQDNHDNYHIYIHDLGLHRFLLSPIHFGYAIELDQPLIVAEALALTAVHDSHFGEVLTEIEAAAKTSDGAESLINLQQEIYSNQKLRETMKFDHGVFQVRYGQVAHAKDDFMQVMVRWKVKPEDLQEKTAKCLNYTGTNH</sequence>
<evidence type="ECO:0000313" key="3">
    <source>
        <dbReference type="Proteomes" id="UP000186955"/>
    </source>
</evidence>
<dbReference type="GO" id="GO:0016491">
    <property type="term" value="F:oxidoreductase activity"/>
    <property type="evidence" value="ECO:0007669"/>
    <property type="project" value="UniProtKB-KW"/>
</dbReference>
<dbReference type="PANTHER" id="PTHR35870:SF7">
    <property type="entry name" value="BAEYER-VILLIGER OXIDASE MDPL"/>
    <property type="match status" value="1"/>
</dbReference>
<gene>
    <name evidence="2" type="ORF">PENSUB_2841</name>
</gene>
<protein>
    <submittedName>
        <fullName evidence="2">Uncharacterized protein</fullName>
    </submittedName>
</protein>
<dbReference type="PANTHER" id="PTHR35870">
    <property type="entry name" value="PROTEIN, PUTATIVE (AFU_ORTHOLOGUE AFUA_5G03330)-RELATED"/>
    <property type="match status" value="1"/>
</dbReference>